<proteinExistence type="predicted"/>
<dbReference type="EMBL" id="FOHK01000001">
    <property type="protein sequence ID" value="SES70516.1"/>
    <property type="molecule type" value="Genomic_DNA"/>
</dbReference>
<dbReference type="Proteomes" id="UP000199308">
    <property type="component" value="Unassembled WGS sequence"/>
</dbReference>
<dbReference type="OrthoDB" id="9793035at2"/>
<dbReference type="InterPro" id="IPR003695">
    <property type="entry name" value="Ppx_GppA_N"/>
</dbReference>
<reference evidence="4 5" key="1">
    <citation type="submission" date="2016-10" db="EMBL/GenBank/DDBJ databases">
        <authorList>
            <person name="de Groot N.N."/>
        </authorList>
    </citation>
    <scope>NUCLEOTIDE SEQUENCE [LARGE SCALE GENOMIC DNA]</scope>
    <source>
        <strain evidence="4 5">DSM 19706</strain>
    </source>
</reference>
<organism evidence="4 5">
    <name type="scientific">Thalassotalea agarivorans</name>
    <name type="common">Thalassomonas agarivorans</name>
    <dbReference type="NCBI Taxonomy" id="349064"/>
    <lineage>
        <taxon>Bacteria</taxon>
        <taxon>Pseudomonadati</taxon>
        <taxon>Pseudomonadota</taxon>
        <taxon>Gammaproteobacteria</taxon>
        <taxon>Alteromonadales</taxon>
        <taxon>Colwelliaceae</taxon>
        <taxon>Thalassotalea</taxon>
    </lineage>
</organism>
<gene>
    <name evidence="4" type="ORF">SAMN05660429_00287</name>
</gene>
<dbReference type="CDD" id="cd24053">
    <property type="entry name" value="ASKHA_NBD_EcPPX-GppA-like"/>
    <property type="match status" value="1"/>
</dbReference>
<dbReference type="Gene3D" id="3.30.420.40">
    <property type="match status" value="1"/>
</dbReference>
<dbReference type="RefSeq" id="WP_093327047.1">
    <property type="nucleotide sequence ID" value="NZ_AP027363.1"/>
</dbReference>
<keyword evidence="5" id="KW-1185">Reference proteome</keyword>
<dbReference type="AlphaFoldDB" id="A0A1H9YN02"/>
<dbReference type="Pfam" id="PF02541">
    <property type="entry name" value="Ppx-GppA"/>
    <property type="match status" value="1"/>
</dbReference>
<name>A0A1H9YN02_THASX</name>
<dbReference type="InterPro" id="IPR048950">
    <property type="entry name" value="Ppx_GppA_C"/>
</dbReference>
<sequence length="508" mass="57691">MTQSELIEHVANEEGQYLAALDIGSNSFHFVSARIVKKNLQILHSEKYQVQLANGLDSNDYLSDQAMERGLETLRNLVSTTAEFTPDNFKIVATYTLRQAKNAEKFLRKAAKVFPFDIEIITGHEEARLIYQGVAYYTDPTKDILVVDIGGGSTECVIGKNFKTRAVSSTNIGCVSFQQAYFPTGEITEEAFEQAIVDAKIELEAVGNRYKKMGWQLAYGTSGTIKAISRLISNSEEDLRPFNLKALNKLKKQLIAFGHVDDIELALLKEARRNVLCSGLAILIALFEMLEIDELTYCAYALREGVLYEHIDAIAHENIKQRTVDSLSERYNIDQGQANNIVRIALLLFNQVKDDWKIKQETYQILLHWAAQLHEIGVDINSSAYHKHSAYILANADLAGFNREEQMALSWLVENHRKKVTSAKELNWYQLKTHKLNKTLAVLRIAVLLNQQRLLNLDFEPELTLVDQTLLLTLDRDWIAQRPLMRAELAREAKQLANLDITFEVARD</sequence>
<evidence type="ECO:0000256" key="1">
    <source>
        <dbReference type="ARBA" id="ARBA00022801"/>
    </source>
</evidence>
<dbReference type="SUPFAM" id="SSF109604">
    <property type="entry name" value="HD-domain/PDEase-like"/>
    <property type="match status" value="1"/>
</dbReference>
<dbReference type="GO" id="GO:0006798">
    <property type="term" value="P:polyphosphate catabolic process"/>
    <property type="evidence" value="ECO:0007669"/>
    <property type="project" value="TreeGrafter"/>
</dbReference>
<dbReference type="PIRSF" id="PIRSF001267">
    <property type="entry name" value="Pyrophosphatase_GppA_Ppx"/>
    <property type="match status" value="1"/>
</dbReference>
<dbReference type="Pfam" id="PF21447">
    <property type="entry name" value="Ppx-GppA_III"/>
    <property type="match status" value="1"/>
</dbReference>
<dbReference type="GO" id="GO:0004309">
    <property type="term" value="F:exopolyphosphatase activity"/>
    <property type="evidence" value="ECO:0007669"/>
    <property type="project" value="TreeGrafter"/>
</dbReference>
<dbReference type="PANTHER" id="PTHR30005">
    <property type="entry name" value="EXOPOLYPHOSPHATASE"/>
    <property type="match status" value="1"/>
</dbReference>
<feature type="domain" description="Ppx/GppA phosphatase C-terminal" evidence="3">
    <location>
        <begin position="319"/>
        <end position="492"/>
    </location>
</feature>
<dbReference type="FunFam" id="3.30.420.40:FF:000023">
    <property type="entry name" value="Guanosine-5'-triphosphate,3'-diphosphate pyrophosphatase"/>
    <property type="match status" value="1"/>
</dbReference>
<dbReference type="SUPFAM" id="SSF53067">
    <property type="entry name" value="Actin-like ATPase domain"/>
    <property type="match status" value="2"/>
</dbReference>
<evidence type="ECO:0000313" key="4">
    <source>
        <dbReference type="EMBL" id="SES70516.1"/>
    </source>
</evidence>
<evidence type="ECO:0000259" key="3">
    <source>
        <dbReference type="Pfam" id="PF21447"/>
    </source>
</evidence>
<dbReference type="STRING" id="349064.SAMN05660429_00287"/>
<accession>A0A1H9YN02</accession>
<feature type="domain" description="Ppx/GppA phosphatase N-terminal" evidence="2">
    <location>
        <begin position="33"/>
        <end position="311"/>
    </location>
</feature>
<keyword evidence="1" id="KW-0378">Hydrolase</keyword>
<dbReference type="Gene3D" id="3.30.420.150">
    <property type="entry name" value="Exopolyphosphatase. Domain 2"/>
    <property type="match status" value="1"/>
</dbReference>
<dbReference type="PANTHER" id="PTHR30005:SF14">
    <property type="entry name" value="EXOPOLYPHOSPHATASE"/>
    <property type="match status" value="1"/>
</dbReference>
<protein>
    <submittedName>
        <fullName evidence="4">Exopolyphosphatase / guanosine-5'-triphosphate,3'-diphosphate pyrophosphatase</fullName>
    </submittedName>
</protein>
<evidence type="ECO:0000313" key="5">
    <source>
        <dbReference type="Proteomes" id="UP000199308"/>
    </source>
</evidence>
<dbReference type="InterPro" id="IPR050273">
    <property type="entry name" value="GppA/Ppx_hydrolase"/>
</dbReference>
<dbReference type="InterPro" id="IPR043129">
    <property type="entry name" value="ATPase_NBD"/>
</dbReference>
<evidence type="ECO:0000259" key="2">
    <source>
        <dbReference type="Pfam" id="PF02541"/>
    </source>
</evidence>
<dbReference type="Gene3D" id="1.10.3210.10">
    <property type="entry name" value="Hypothetical protein af1432"/>
    <property type="match status" value="1"/>
</dbReference>
<dbReference type="InterPro" id="IPR030673">
    <property type="entry name" value="PyroPPase_GppA_Ppx"/>
</dbReference>